<gene>
    <name evidence="14" type="ORF">K491DRAFT_709920</name>
</gene>
<feature type="binding site" evidence="9">
    <location>
        <position position="250"/>
    </location>
    <ligand>
        <name>Ca(2+)</name>
        <dbReference type="ChEBI" id="CHEBI:29108"/>
        <label>2</label>
    </ligand>
</feature>
<keyword evidence="15" id="KW-1185">Reference proteome</keyword>
<evidence type="ECO:0000256" key="5">
    <source>
        <dbReference type="ARBA" id="ARBA00023002"/>
    </source>
</evidence>
<dbReference type="InterPro" id="IPR001621">
    <property type="entry name" value="Ligninase"/>
</dbReference>
<dbReference type="SUPFAM" id="SSF48113">
    <property type="entry name" value="Heme-dependent peroxidases"/>
    <property type="match status" value="1"/>
</dbReference>
<evidence type="ECO:0000259" key="13">
    <source>
        <dbReference type="PROSITE" id="PS50873"/>
    </source>
</evidence>
<keyword evidence="9 12" id="KW-0106">Calcium</keyword>
<evidence type="ECO:0000256" key="6">
    <source>
        <dbReference type="ARBA" id="ARBA00023004"/>
    </source>
</evidence>
<dbReference type="GO" id="GO:0034599">
    <property type="term" value="P:cellular response to oxidative stress"/>
    <property type="evidence" value="ECO:0007669"/>
    <property type="project" value="InterPro"/>
</dbReference>
<dbReference type="GO" id="GO:0020037">
    <property type="term" value="F:heme binding"/>
    <property type="evidence" value="ECO:0007669"/>
    <property type="project" value="UniProtKB-UniRule"/>
</dbReference>
<evidence type="ECO:0000313" key="15">
    <source>
        <dbReference type="Proteomes" id="UP000799324"/>
    </source>
</evidence>
<comment type="similarity">
    <text evidence="1 12">Belongs to the peroxidase family. Ligninase subfamily.</text>
</comment>
<dbReference type="PROSITE" id="PS50873">
    <property type="entry name" value="PEROXIDASE_4"/>
    <property type="match status" value="1"/>
</dbReference>
<dbReference type="FunFam" id="1.10.520.10:FF:000021">
    <property type="entry name" value="Peroxidase"/>
    <property type="match status" value="1"/>
</dbReference>
<dbReference type="OrthoDB" id="2113341at2759"/>
<feature type="binding site" evidence="9">
    <location>
        <position position="110"/>
    </location>
    <ligand>
        <name>Ca(2+)</name>
        <dbReference type="ChEBI" id="CHEBI:29108"/>
        <label>1</label>
    </ligand>
</feature>
<dbReference type="Gene3D" id="1.10.420.10">
    <property type="entry name" value="Peroxidase, domain 2"/>
    <property type="match status" value="1"/>
</dbReference>
<evidence type="ECO:0000256" key="9">
    <source>
        <dbReference type="PIRSR" id="PIRSR601621-2"/>
    </source>
</evidence>
<feature type="site" description="Transition state stabilizer" evidence="10">
    <location>
        <position position="105"/>
    </location>
</feature>
<evidence type="ECO:0000256" key="7">
    <source>
        <dbReference type="ARBA" id="ARBA00023180"/>
    </source>
</evidence>
<dbReference type="Proteomes" id="UP000799324">
    <property type="component" value="Unassembled WGS sequence"/>
</dbReference>
<accession>A0A6A6TUL8</accession>
<dbReference type="EMBL" id="MU004289">
    <property type="protein sequence ID" value="KAF2662568.1"/>
    <property type="molecule type" value="Genomic_DNA"/>
</dbReference>
<proteinExistence type="inferred from homology"/>
<dbReference type="GO" id="GO:0000302">
    <property type="term" value="P:response to reactive oxygen species"/>
    <property type="evidence" value="ECO:0007669"/>
    <property type="project" value="TreeGrafter"/>
</dbReference>
<feature type="disulfide bond" evidence="11">
    <location>
        <begin position="75"/>
        <end position="326"/>
    </location>
</feature>
<keyword evidence="6 9" id="KW-0408">Iron</keyword>
<dbReference type="EC" id="1.11.1.-" evidence="12"/>
<dbReference type="AlphaFoldDB" id="A0A6A6TUL8"/>
<feature type="domain" description="Plant heme peroxidase family profile" evidence="13">
    <location>
        <begin position="98"/>
        <end position="238"/>
    </location>
</feature>
<feature type="binding site" evidence="9">
    <location>
        <position position="124"/>
    </location>
    <ligand>
        <name>Ca(2+)</name>
        <dbReference type="ChEBI" id="CHEBI:29108"/>
        <label>1</label>
    </ligand>
</feature>
<feature type="binding site" evidence="9">
    <location>
        <position position="233"/>
    </location>
    <ligand>
        <name>Ca(2+)</name>
        <dbReference type="ChEBI" id="CHEBI:29108"/>
        <label>2</label>
    </ligand>
</feature>
<keyword evidence="3 9" id="KW-0349">Heme</keyword>
<comment type="cofactor">
    <cofactor evidence="9">
        <name>heme b</name>
        <dbReference type="ChEBI" id="CHEBI:60344"/>
    </cofactor>
    <text evidence="9">Binds 1 heme b (iron(II)-protoporphyrin IX) group per subunit.</text>
</comment>
<evidence type="ECO:0000256" key="10">
    <source>
        <dbReference type="PIRSR" id="PIRSR601621-3"/>
    </source>
</evidence>
<dbReference type="Gene3D" id="1.10.520.10">
    <property type="match status" value="1"/>
</dbReference>
<evidence type="ECO:0000256" key="3">
    <source>
        <dbReference type="ARBA" id="ARBA00022617"/>
    </source>
</evidence>
<evidence type="ECO:0000256" key="11">
    <source>
        <dbReference type="PIRSR" id="PIRSR601621-4"/>
    </source>
</evidence>
<keyword evidence="11" id="KW-1015">Disulfide bond</keyword>
<name>A0A6A6TUL8_9PLEO</name>
<dbReference type="InterPro" id="IPR002016">
    <property type="entry name" value="Haem_peroxidase"/>
</dbReference>
<dbReference type="PRINTS" id="PR00462">
    <property type="entry name" value="LIGNINASE"/>
</dbReference>
<feature type="disulfide bond" evidence="11">
    <location>
        <begin position="96"/>
        <end position="177"/>
    </location>
</feature>
<evidence type="ECO:0000256" key="2">
    <source>
        <dbReference type="ARBA" id="ARBA00022559"/>
    </source>
</evidence>
<feature type="binding site" evidence="9">
    <location>
        <position position="257"/>
    </location>
    <ligand>
        <name>Ca(2+)</name>
        <dbReference type="ChEBI" id="CHEBI:29108"/>
        <label>2</label>
    </ligand>
</feature>
<comment type="cofactor">
    <cofactor evidence="9 12">
        <name>Ca(2+)</name>
        <dbReference type="ChEBI" id="CHEBI:29108"/>
    </cofactor>
    <text evidence="9 12">Binds 2 calcium ions per subunit.</text>
</comment>
<keyword evidence="2 12" id="KW-0575">Peroxidase</keyword>
<feature type="binding site" evidence="9">
    <location>
        <position position="126"/>
    </location>
    <ligand>
        <name>Ca(2+)</name>
        <dbReference type="ChEBI" id="CHEBI:29108"/>
        <label>1</label>
    </ligand>
</feature>
<reference evidence="14" key="1">
    <citation type="journal article" date="2020" name="Stud. Mycol.">
        <title>101 Dothideomycetes genomes: a test case for predicting lifestyles and emergence of pathogens.</title>
        <authorList>
            <person name="Haridas S."/>
            <person name="Albert R."/>
            <person name="Binder M."/>
            <person name="Bloem J."/>
            <person name="Labutti K."/>
            <person name="Salamov A."/>
            <person name="Andreopoulos B."/>
            <person name="Baker S."/>
            <person name="Barry K."/>
            <person name="Bills G."/>
            <person name="Bluhm B."/>
            <person name="Cannon C."/>
            <person name="Castanera R."/>
            <person name="Culley D."/>
            <person name="Daum C."/>
            <person name="Ezra D."/>
            <person name="Gonzalez J."/>
            <person name="Henrissat B."/>
            <person name="Kuo A."/>
            <person name="Liang C."/>
            <person name="Lipzen A."/>
            <person name="Lutzoni F."/>
            <person name="Magnuson J."/>
            <person name="Mondo S."/>
            <person name="Nolan M."/>
            <person name="Ohm R."/>
            <person name="Pangilinan J."/>
            <person name="Park H.-J."/>
            <person name="Ramirez L."/>
            <person name="Alfaro M."/>
            <person name="Sun H."/>
            <person name="Tritt A."/>
            <person name="Yoshinaga Y."/>
            <person name="Zwiers L.-H."/>
            <person name="Turgeon B."/>
            <person name="Goodwin S."/>
            <person name="Spatafora J."/>
            <person name="Crous P."/>
            <person name="Grigoriev I."/>
        </authorList>
    </citation>
    <scope>NUCLEOTIDE SEQUENCE</scope>
    <source>
        <strain evidence="14">CBS 122681</strain>
    </source>
</reference>
<dbReference type="PANTHER" id="PTHR31356:SF66">
    <property type="entry name" value="CATALASE-PEROXIDASE"/>
    <property type="match status" value="1"/>
</dbReference>
<evidence type="ECO:0000256" key="12">
    <source>
        <dbReference type="RuleBase" id="RU363051"/>
    </source>
</evidence>
<keyword evidence="4 9" id="KW-0479">Metal-binding</keyword>
<feature type="active site" description="Proton acceptor" evidence="8">
    <location>
        <position position="109"/>
    </location>
</feature>
<evidence type="ECO:0000256" key="8">
    <source>
        <dbReference type="PIRSR" id="PIRSR601621-1"/>
    </source>
</evidence>
<dbReference type="InterPro" id="IPR019794">
    <property type="entry name" value="Peroxidases_AS"/>
</dbReference>
<dbReference type="GO" id="GO:0042744">
    <property type="term" value="P:hydrogen peroxide catabolic process"/>
    <property type="evidence" value="ECO:0007669"/>
    <property type="project" value="TreeGrafter"/>
</dbReference>
<keyword evidence="7" id="KW-0325">Glycoprotein</keyword>
<evidence type="ECO:0000256" key="1">
    <source>
        <dbReference type="ARBA" id="ARBA00006089"/>
    </source>
</evidence>
<dbReference type="GO" id="GO:0004601">
    <property type="term" value="F:peroxidase activity"/>
    <property type="evidence" value="ECO:0007669"/>
    <property type="project" value="UniProtKB-KW"/>
</dbReference>
<organism evidence="14 15">
    <name type="scientific">Lophiostoma macrostomum CBS 122681</name>
    <dbReference type="NCBI Taxonomy" id="1314788"/>
    <lineage>
        <taxon>Eukaryota</taxon>
        <taxon>Fungi</taxon>
        <taxon>Dikarya</taxon>
        <taxon>Ascomycota</taxon>
        <taxon>Pezizomycotina</taxon>
        <taxon>Dothideomycetes</taxon>
        <taxon>Pleosporomycetidae</taxon>
        <taxon>Pleosporales</taxon>
        <taxon>Lophiostomataceae</taxon>
        <taxon>Lophiostoma</taxon>
    </lineage>
</organism>
<dbReference type="Pfam" id="PF00141">
    <property type="entry name" value="peroxidase"/>
    <property type="match status" value="1"/>
</dbReference>
<keyword evidence="5 12" id="KW-0560">Oxidoreductase</keyword>
<dbReference type="GO" id="GO:0046872">
    <property type="term" value="F:metal ion binding"/>
    <property type="evidence" value="ECO:0007669"/>
    <property type="project" value="UniProtKB-UniRule"/>
</dbReference>
<dbReference type="PANTHER" id="PTHR31356">
    <property type="entry name" value="THYLAKOID LUMENAL 29 KDA PROTEIN, CHLOROPLASTIC-RELATED"/>
    <property type="match status" value="1"/>
</dbReference>
<evidence type="ECO:0000256" key="4">
    <source>
        <dbReference type="ARBA" id="ARBA00022723"/>
    </source>
</evidence>
<dbReference type="PRINTS" id="PR00458">
    <property type="entry name" value="PEROXIDASE"/>
</dbReference>
<dbReference type="InterPro" id="IPR044831">
    <property type="entry name" value="Ccp1-like"/>
</dbReference>
<evidence type="ECO:0000313" key="14">
    <source>
        <dbReference type="EMBL" id="KAF2662568.1"/>
    </source>
</evidence>
<feature type="binding site" description="axial binding residue" evidence="9">
    <location>
        <position position="232"/>
    </location>
    <ligand>
        <name>heme b</name>
        <dbReference type="ChEBI" id="CHEBI:60344"/>
    </ligand>
    <ligandPart>
        <name>Fe</name>
        <dbReference type="ChEBI" id="CHEBI:18248"/>
    </ligandPart>
</feature>
<dbReference type="InterPro" id="IPR010255">
    <property type="entry name" value="Haem_peroxidase_sf"/>
</dbReference>
<protein>
    <recommendedName>
        <fullName evidence="12">Peroxidase</fullName>
        <ecNumber evidence="12">1.11.1.-</ecNumber>
    </recommendedName>
</protein>
<feature type="binding site" evidence="9">
    <location>
        <position position="122"/>
    </location>
    <ligand>
        <name>Ca(2+)</name>
        <dbReference type="ChEBI" id="CHEBI:29108"/>
        <label>1</label>
    </ligand>
</feature>
<dbReference type="PROSITE" id="PS00436">
    <property type="entry name" value="PEROXIDASE_2"/>
    <property type="match status" value="1"/>
</dbReference>
<feature type="binding site" evidence="9">
    <location>
        <position position="252"/>
    </location>
    <ligand>
        <name>Ca(2+)</name>
        <dbReference type="ChEBI" id="CHEBI:29108"/>
        <label>2</label>
    </ligand>
</feature>
<sequence>MSGTVAQLRRSALETRADAKQLIGDLKTLKDSQLTSIGKDIKAILQYTLSAESSTIDASAPPGTVDSAACKADLCCVWKWISYEMTAAFNGTSGRCTKLARGAVRLGFHDAAVWTNTSTSGGADGSILLTNEIDRSDNNGLSAIATQTKAWYNKYNKYGVSMADLIQMGANIATVVCPLGPRVRSFVGRKDNANAGATGLLPAETDSADKLIKLFAAKTIDAHDLVALLGAHTTSQQHFVNTTRDGDPQDSTPGIWDVQFYGETTGSPPPRVIKFRSDIALSKDSRTQPEWQQFVGGQAHWNTDYAKAYTRMSLLGVNNINDLKECTKVLPPARTSFTNQDQVLLDMWLQGQFNQLNNMVDDAIMLTGVITTPPTVSIG</sequence>